<keyword evidence="3" id="KW-1185">Reference proteome</keyword>
<proteinExistence type="predicted"/>
<dbReference type="AlphaFoldDB" id="A0AAX2DIE5"/>
<dbReference type="RefSeq" id="WP_047701985.1">
    <property type="nucleotide sequence ID" value="NZ_CAKKMJ010000012.1"/>
</dbReference>
<evidence type="ECO:0000256" key="1">
    <source>
        <dbReference type="SAM" id="SignalP"/>
    </source>
</evidence>
<protein>
    <submittedName>
        <fullName evidence="2">Uncharacterized protein</fullName>
    </submittedName>
</protein>
<dbReference type="EMBL" id="LT629790">
    <property type="protein sequence ID" value="SDU74331.1"/>
    <property type="molecule type" value="Genomic_DNA"/>
</dbReference>
<feature type="chain" id="PRO_5043533425" evidence="1">
    <location>
        <begin position="25"/>
        <end position="214"/>
    </location>
</feature>
<feature type="signal peptide" evidence="1">
    <location>
        <begin position="1"/>
        <end position="24"/>
    </location>
</feature>
<dbReference type="GeneID" id="76215154"/>
<evidence type="ECO:0000313" key="2">
    <source>
        <dbReference type="EMBL" id="SDU74331.1"/>
    </source>
</evidence>
<dbReference type="Proteomes" id="UP000183772">
    <property type="component" value="Chromosome I"/>
</dbReference>
<name>A0AAX2DIE5_9PSED</name>
<reference evidence="2 3" key="1">
    <citation type="submission" date="2016-10" db="EMBL/GenBank/DDBJ databases">
        <authorList>
            <person name="Varghese N."/>
            <person name="Submissions S."/>
        </authorList>
    </citation>
    <scope>NUCLEOTIDE SEQUENCE [LARGE SCALE GENOMIC DNA]</scope>
    <source>
        <strain evidence="2 3">DSM 16733</strain>
    </source>
</reference>
<evidence type="ECO:0000313" key="3">
    <source>
        <dbReference type="Proteomes" id="UP000183772"/>
    </source>
</evidence>
<keyword evidence="1" id="KW-0732">Signal</keyword>
<gene>
    <name evidence="2" type="ORF">SAMN05216476_5189</name>
</gene>
<sequence>MKLFNKLLLTIAFLSSFVSLSSRADTALSWNLARDMYLMTEQAPAGSPWSFMQNKTAVNASANYTLLPTFHAEECNGKPSTCWRDDVTGAYVAIPKQTFTFTGSGTSFVFKQGDVATHPGAASQSIIRWASPVSGNINVLGRVNDLHNACGDGIAWSLNLGDTVLQSGSLANGGSTTFLLNGVAVTPTSSLYLVIDKKSTNACDSTSLDMLITR</sequence>
<accession>A0AAX2DIE5</accession>
<organism evidence="2 3">
    <name type="scientific">Pseudomonas mediterranea</name>
    <dbReference type="NCBI Taxonomy" id="183795"/>
    <lineage>
        <taxon>Bacteria</taxon>
        <taxon>Pseudomonadati</taxon>
        <taxon>Pseudomonadota</taxon>
        <taxon>Gammaproteobacteria</taxon>
        <taxon>Pseudomonadales</taxon>
        <taxon>Pseudomonadaceae</taxon>
        <taxon>Pseudomonas</taxon>
    </lineage>
</organism>